<dbReference type="STRING" id="1123272.SAMN02745824_2720"/>
<keyword evidence="1" id="KW-0732">Signal</keyword>
<evidence type="ECO:0000313" key="3">
    <source>
        <dbReference type="Proteomes" id="UP000185192"/>
    </source>
</evidence>
<accession>A0A1N6G8A6</accession>
<dbReference type="Proteomes" id="UP000185192">
    <property type="component" value="Unassembled WGS sequence"/>
</dbReference>
<feature type="chain" id="PRO_5012297401" description="Cysteine rich repeat-containing protein" evidence="1">
    <location>
        <begin position="18"/>
        <end position="143"/>
    </location>
</feature>
<evidence type="ECO:0008006" key="4">
    <source>
        <dbReference type="Google" id="ProtNLM"/>
    </source>
</evidence>
<sequence length="143" mass="15518">MISVIMAGLLAGTSVNAAQSGDGMDCKMIPQADGSGSTELCANAAQWESIRAQAGGDIANLRCLFVNKKGSSEPVRICGTQEKLQKQMGMDSAKDLSNISCRNVKEVGSRIPQRVCRTEKQWQEISRENEREVANDLRNRTGN</sequence>
<organism evidence="2 3">
    <name type="scientific">Parasphingorhabdus marina DSM 22363</name>
    <dbReference type="NCBI Taxonomy" id="1123272"/>
    <lineage>
        <taxon>Bacteria</taxon>
        <taxon>Pseudomonadati</taxon>
        <taxon>Pseudomonadota</taxon>
        <taxon>Alphaproteobacteria</taxon>
        <taxon>Sphingomonadales</taxon>
        <taxon>Sphingomonadaceae</taxon>
        <taxon>Parasphingorhabdus</taxon>
    </lineage>
</organism>
<dbReference type="AlphaFoldDB" id="A0A1N6G8A6"/>
<feature type="signal peptide" evidence="1">
    <location>
        <begin position="1"/>
        <end position="17"/>
    </location>
</feature>
<evidence type="ECO:0000256" key="1">
    <source>
        <dbReference type="SAM" id="SignalP"/>
    </source>
</evidence>
<proteinExistence type="predicted"/>
<name>A0A1N6G8A6_9SPHN</name>
<dbReference type="RefSeq" id="WP_074205703.1">
    <property type="nucleotide sequence ID" value="NZ_FSQW01000002.1"/>
</dbReference>
<gene>
    <name evidence="2" type="ORF">SAMN02745824_2720</name>
</gene>
<evidence type="ECO:0000313" key="2">
    <source>
        <dbReference type="EMBL" id="SIO03776.1"/>
    </source>
</evidence>
<protein>
    <recommendedName>
        <fullName evidence="4">Cysteine rich repeat-containing protein</fullName>
    </recommendedName>
</protein>
<dbReference type="EMBL" id="FSQW01000002">
    <property type="protein sequence ID" value="SIO03776.1"/>
    <property type="molecule type" value="Genomic_DNA"/>
</dbReference>
<reference evidence="3" key="1">
    <citation type="submission" date="2016-11" db="EMBL/GenBank/DDBJ databases">
        <authorList>
            <person name="Varghese N."/>
            <person name="Submissions S."/>
        </authorList>
    </citation>
    <scope>NUCLEOTIDE SEQUENCE [LARGE SCALE GENOMIC DNA]</scope>
    <source>
        <strain evidence="3">DSM 22363</strain>
    </source>
</reference>
<keyword evidence="3" id="KW-1185">Reference proteome</keyword>